<dbReference type="Gene3D" id="3.40.800.10">
    <property type="entry name" value="Ureohydrolase domain"/>
    <property type="match status" value="1"/>
</dbReference>
<keyword evidence="1" id="KW-0479">Metal-binding</keyword>
<sequence length="271" mass="28561">MDRPVSLIGLLCRTSDRKPGGGRGVEALAPVLAEQLGVDARFIGSTSEPRDQHWRQDLVDSRGCLLEAGGQIDDALVAERFPILLAGDCSIAVTTLPTVARHVPEAHVLWLDAHGDFNTPDTTGSDFLGGMCLAAACGRWDAGLTEDRVDPSQVVMCGARDLDDEERVLLEAAGVRNVRPSQLADMLDGEDVYVHLDLDVLDPTVLPAQFPADGGLSDGGLRTLLGEVAGVSRVIGLEITAFQAPELQADRAALAETISSIIAPLLPGVSA</sequence>
<dbReference type="AlphaFoldDB" id="A0A6J4RXC6"/>
<evidence type="ECO:0000256" key="1">
    <source>
        <dbReference type="ARBA" id="ARBA00022723"/>
    </source>
</evidence>
<evidence type="ECO:0000256" key="3">
    <source>
        <dbReference type="ARBA" id="ARBA00023211"/>
    </source>
</evidence>
<protein>
    <submittedName>
        <fullName evidence="5">Arginase</fullName>
        <ecNumber evidence="5">3.5.3.1</ecNumber>
    </submittedName>
</protein>
<organism evidence="5">
    <name type="scientific">uncultured Solirubrobacteraceae bacterium</name>
    <dbReference type="NCBI Taxonomy" id="1162706"/>
    <lineage>
        <taxon>Bacteria</taxon>
        <taxon>Bacillati</taxon>
        <taxon>Actinomycetota</taxon>
        <taxon>Thermoleophilia</taxon>
        <taxon>Solirubrobacterales</taxon>
        <taxon>Solirubrobacteraceae</taxon>
        <taxon>environmental samples</taxon>
    </lineage>
</organism>
<dbReference type="GO" id="GO:0005737">
    <property type="term" value="C:cytoplasm"/>
    <property type="evidence" value="ECO:0007669"/>
    <property type="project" value="TreeGrafter"/>
</dbReference>
<dbReference type="PRINTS" id="PR00116">
    <property type="entry name" value="ARGINASE"/>
</dbReference>
<dbReference type="PANTHER" id="PTHR43782:SF3">
    <property type="entry name" value="ARGINASE"/>
    <property type="match status" value="1"/>
</dbReference>
<gene>
    <name evidence="5" type="ORF">AVDCRST_MAG85-826</name>
</gene>
<evidence type="ECO:0000256" key="4">
    <source>
        <dbReference type="PROSITE-ProRule" id="PRU00742"/>
    </source>
</evidence>
<dbReference type="EC" id="3.5.3.1" evidence="5"/>
<keyword evidence="2 5" id="KW-0378">Hydrolase</keyword>
<reference evidence="5" key="1">
    <citation type="submission" date="2020-02" db="EMBL/GenBank/DDBJ databases">
        <authorList>
            <person name="Meier V. D."/>
        </authorList>
    </citation>
    <scope>NUCLEOTIDE SEQUENCE</scope>
    <source>
        <strain evidence="5">AVDCRST_MAG85</strain>
    </source>
</reference>
<name>A0A6J4RXC6_9ACTN</name>
<dbReference type="GO" id="GO:0004053">
    <property type="term" value="F:arginase activity"/>
    <property type="evidence" value="ECO:0007669"/>
    <property type="project" value="UniProtKB-EC"/>
</dbReference>
<dbReference type="InterPro" id="IPR006035">
    <property type="entry name" value="Ureohydrolase"/>
</dbReference>
<keyword evidence="3" id="KW-0464">Manganese</keyword>
<evidence type="ECO:0000313" key="5">
    <source>
        <dbReference type="EMBL" id="CAA9483688.1"/>
    </source>
</evidence>
<proteinExistence type="inferred from homology"/>
<dbReference type="PROSITE" id="PS51409">
    <property type="entry name" value="ARGINASE_2"/>
    <property type="match status" value="1"/>
</dbReference>
<evidence type="ECO:0000256" key="2">
    <source>
        <dbReference type="ARBA" id="ARBA00022801"/>
    </source>
</evidence>
<dbReference type="Pfam" id="PF00491">
    <property type="entry name" value="Arginase"/>
    <property type="match status" value="1"/>
</dbReference>
<comment type="similarity">
    <text evidence="4">Belongs to the arginase family.</text>
</comment>
<dbReference type="EMBL" id="CADCVT010000091">
    <property type="protein sequence ID" value="CAA9483688.1"/>
    <property type="molecule type" value="Genomic_DNA"/>
</dbReference>
<dbReference type="PANTHER" id="PTHR43782">
    <property type="entry name" value="ARGINASE"/>
    <property type="match status" value="1"/>
</dbReference>
<accession>A0A6J4RXC6</accession>
<dbReference type="GO" id="GO:0030145">
    <property type="term" value="F:manganese ion binding"/>
    <property type="evidence" value="ECO:0007669"/>
    <property type="project" value="TreeGrafter"/>
</dbReference>
<dbReference type="SUPFAM" id="SSF52768">
    <property type="entry name" value="Arginase/deacetylase"/>
    <property type="match status" value="1"/>
</dbReference>
<dbReference type="CDD" id="cd09999">
    <property type="entry name" value="Arginase-like_1"/>
    <property type="match status" value="1"/>
</dbReference>
<dbReference type="InterPro" id="IPR023696">
    <property type="entry name" value="Ureohydrolase_dom_sf"/>
</dbReference>